<evidence type="ECO:0000313" key="4">
    <source>
        <dbReference type="WBParaSite" id="SCUD_0001449701-mRNA-1"/>
    </source>
</evidence>
<feature type="transmembrane region" description="Helical" evidence="1">
    <location>
        <begin position="34"/>
        <end position="51"/>
    </location>
</feature>
<dbReference type="AlphaFoldDB" id="A0A183KHJ3"/>
<name>A0A183KHJ3_9TREM</name>
<reference evidence="4" key="1">
    <citation type="submission" date="2016-06" db="UniProtKB">
        <authorList>
            <consortium name="WormBaseParasite"/>
        </authorList>
    </citation>
    <scope>IDENTIFICATION</scope>
</reference>
<evidence type="ECO:0000313" key="3">
    <source>
        <dbReference type="Proteomes" id="UP000279833"/>
    </source>
</evidence>
<organism evidence="4">
    <name type="scientific">Schistosoma curassoni</name>
    <dbReference type="NCBI Taxonomy" id="6186"/>
    <lineage>
        <taxon>Eukaryota</taxon>
        <taxon>Metazoa</taxon>
        <taxon>Spiralia</taxon>
        <taxon>Lophotrochozoa</taxon>
        <taxon>Platyhelminthes</taxon>
        <taxon>Trematoda</taxon>
        <taxon>Digenea</taxon>
        <taxon>Strigeidida</taxon>
        <taxon>Schistosomatoidea</taxon>
        <taxon>Schistosomatidae</taxon>
        <taxon>Schistosoma</taxon>
    </lineage>
</organism>
<keyword evidence="1" id="KW-1133">Transmembrane helix</keyword>
<dbReference type="EMBL" id="UZAK01036765">
    <property type="protein sequence ID" value="VDP56592.1"/>
    <property type="molecule type" value="Genomic_DNA"/>
</dbReference>
<keyword evidence="1" id="KW-0472">Membrane</keyword>
<feature type="transmembrane region" description="Helical" evidence="1">
    <location>
        <begin position="6"/>
        <end position="22"/>
    </location>
</feature>
<proteinExistence type="predicted"/>
<keyword evidence="1" id="KW-0812">Transmembrane</keyword>
<accession>A0A183KHJ3</accession>
<evidence type="ECO:0000256" key="1">
    <source>
        <dbReference type="SAM" id="Phobius"/>
    </source>
</evidence>
<evidence type="ECO:0000313" key="2">
    <source>
        <dbReference type="EMBL" id="VDP56592.1"/>
    </source>
</evidence>
<dbReference type="Proteomes" id="UP000279833">
    <property type="component" value="Unassembled WGS sequence"/>
</dbReference>
<sequence>MKDSVMVLIGLYSQMVMLYAVGQINKVVCNLKGFVDRLDVAVVVLVYYYYYRYHSINIAYAAHFGHNSLSDNSNVNNWDNDP</sequence>
<reference evidence="2 3" key="2">
    <citation type="submission" date="2018-11" db="EMBL/GenBank/DDBJ databases">
        <authorList>
            <consortium name="Pathogen Informatics"/>
        </authorList>
    </citation>
    <scope>NUCLEOTIDE SEQUENCE [LARGE SCALE GENOMIC DNA]</scope>
    <source>
        <strain evidence="2">Dakar</strain>
        <strain evidence="3">Dakar, Senegal</strain>
    </source>
</reference>
<gene>
    <name evidence="2" type="ORF">SCUD_LOCUS14494</name>
</gene>
<keyword evidence="3" id="KW-1185">Reference proteome</keyword>
<dbReference type="WBParaSite" id="SCUD_0001449701-mRNA-1">
    <property type="protein sequence ID" value="SCUD_0001449701-mRNA-1"/>
    <property type="gene ID" value="SCUD_0001449701"/>
</dbReference>
<protein>
    <submittedName>
        <fullName evidence="4">Transmembrane protein</fullName>
    </submittedName>
</protein>